<evidence type="ECO:0000256" key="2">
    <source>
        <dbReference type="SAM" id="SignalP"/>
    </source>
</evidence>
<feature type="region of interest" description="Disordered" evidence="1">
    <location>
        <begin position="202"/>
        <end position="221"/>
    </location>
</feature>
<feature type="chain" id="PRO_5017687350" description="PLL-like beta propeller domain-containing protein" evidence="2">
    <location>
        <begin position="31"/>
        <end position="575"/>
    </location>
</feature>
<proteinExistence type="predicted"/>
<feature type="domain" description="PLL-like beta propeller" evidence="3">
    <location>
        <begin position="224"/>
        <end position="445"/>
    </location>
</feature>
<dbReference type="Gene3D" id="2.120.10.70">
    <property type="entry name" value="Fucose-specific lectin"/>
    <property type="match status" value="1"/>
</dbReference>
<sequence length="575" mass="59923">MPSAHNRRLLAGLTAAALSGVALVGVGAHAASAATGSQIVNIADANLGKGYCSTNSAGGRGFDNSCTADNGAGEFWCGDFVSWVWQQAGVPVPAASPASVPSWKNTSAYHALGSGYVPQPGDAVIFGDNTYPTSGSHIAIVTDYSNGLLSDVGGDEDGGGNPWWSTSKVQADEGNGAAWNPNNHLFPGQSYEMWVLGYVSSGASTTPPPPPPTSGAATSDSSWSVYAPATKTMTLFGLGAGGHLGLTRSTNGGASWSNWAEANAYWQLQGTPDAVYDADAKMTMLFARGQSDGAMGISTSTNNGASWSNWAQVNAYWSGFKGDASAVYNPDTKKVTVFARGGDGRIGYTQSGNAGASWSNWAQVNAYWANFSGDPHAIYDPDTKKLTVFARGGDGRIGYTQSANDGASWSNWAEVNAYWANFAGDPHVVYDPDAKKLTVFARGGDGKIGYTQSGNGGASWSSWAEVNAYWANFSGDPRPVYDASTKTISLLARGADGRIGATRSANDGASWSNWAQANAYWANFSGDPAAIYDPDTKQSTVFALGSGGHMGYTQSVASGWTNWAEVNAYWTLIGS</sequence>
<dbReference type="InterPro" id="IPR058502">
    <property type="entry name" value="PLL-like_beta-prop"/>
</dbReference>
<accession>A0A3E0GXN2</accession>
<evidence type="ECO:0000259" key="3">
    <source>
        <dbReference type="Pfam" id="PF26607"/>
    </source>
</evidence>
<reference evidence="4 5" key="1">
    <citation type="submission" date="2018-08" db="EMBL/GenBank/DDBJ databases">
        <title>Genomic Encyclopedia of Archaeal and Bacterial Type Strains, Phase II (KMG-II): from individual species to whole genera.</title>
        <authorList>
            <person name="Goeker M."/>
        </authorList>
    </citation>
    <scope>NUCLEOTIDE SEQUENCE [LARGE SCALE GENOMIC DNA]</scope>
    <source>
        <strain evidence="4 5">DSM 45791</strain>
    </source>
</reference>
<evidence type="ECO:0000313" key="4">
    <source>
        <dbReference type="EMBL" id="REH29650.1"/>
    </source>
</evidence>
<dbReference type="Pfam" id="PF26607">
    <property type="entry name" value="DUF8189"/>
    <property type="match status" value="1"/>
</dbReference>
<protein>
    <recommendedName>
        <fullName evidence="3">PLL-like beta propeller domain-containing protein</fullName>
    </recommendedName>
</protein>
<dbReference type="InterPro" id="IPR036278">
    <property type="entry name" value="Sialidase_sf"/>
</dbReference>
<dbReference type="PROSITE" id="PS51318">
    <property type="entry name" value="TAT"/>
    <property type="match status" value="1"/>
</dbReference>
<feature type="signal peptide" evidence="2">
    <location>
        <begin position="1"/>
        <end position="30"/>
    </location>
</feature>
<keyword evidence="2" id="KW-0732">Signal</keyword>
<dbReference type="InterPro" id="IPR006311">
    <property type="entry name" value="TAT_signal"/>
</dbReference>
<dbReference type="RefSeq" id="WP_116181192.1">
    <property type="nucleotide sequence ID" value="NZ_CP144375.1"/>
</dbReference>
<evidence type="ECO:0000313" key="5">
    <source>
        <dbReference type="Proteomes" id="UP000256269"/>
    </source>
</evidence>
<gene>
    <name evidence="4" type="ORF">BCF44_12477</name>
</gene>
<dbReference type="AlphaFoldDB" id="A0A3E0GXN2"/>
<evidence type="ECO:0000256" key="1">
    <source>
        <dbReference type="SAM" id="MobiDB-lite"/>
    </source>
</evidence>
<dbReference type="EMBL" id="QUNO01000024">
    <property type="protein sequence ID" value="REH29650.1"/>
    <property type="molecule type" value="Genomic_DNA"/>
</dbReference>
<dbReference type="Proteomes" id="UP000256269">
    <property type="component" value="Unassembled WGS sequence"/>
</dbReference>
<dbReference type="Gene3D" id="3.90.1720.10">
    <property type="entry name" value="endopeptidase domain like (from Nostoc punctiforme)"/>
    <property type="match status" value="1"/>
</dbReference>
<dbReference type="OrthoDB" id="7671932at2"/>
<comment type="caution">
    <text evidence="4">The sequence shown here is derived from an EMBL/GenBank/DDBJ whole genome shotgun (WGS) entry which is preliminary data.</text>
</comment>
<dbReference type="SUPFAM" id="SSF54001">
    <property type="entry name" value="Cysteine proteinases"/>
    <property type="match status" value="1"/>
</dbReference>
<keyword evidence="5" id="KW-1185">Reference proteome</keyword>
<name>A0A3E0GXN2_9PSEU</name>
<dbReference type="SUPFAM" id="SSF50939">
    <property type="entry name" value="Sialidases"/>
    <property type="match status" value="1"/>
</dbReference>
<organism evidence="4 5">
    <name type="scientific">Kutzneria buriramensis</name>
    <dbReference type="NCBI Taxonomy" id="1045776"/>
    <lineage>
        <taxon>Bacteria</taxon>
        <taxon>Bacillati</taxon>
        <taxon>Actinomycetota</taxon>
        <taxon>Actinomycetes</taxon>
        <taxon>Pseudonocardiales</taxon>
        <taxon>Pseudonocardiaceae</taxon>
        <taxon>Kutzneria</taxon>
    </lineage>
</organism>
<dbReference type="InterPro" id="IPR038765">
    <property type="entry name" value="Papain-like_cys_pep_sf"/>
</dbReference>